<keyword evidence="7" id="KW-0347">Helicase</keyword>
<dbReference type="GO" id="GO:0016787">
    <property type="term" value="F:hydrolase activity"/>
    <property type="evidence" value="ECO:0007669"/>
    <property type="project" value="UniProtKB-KW"/>
</dbReference>
<gene>
    <name evidence="10" type="ORF">Tci_011132</name>
</gene>
<dbReference type="SUPFAM" id="SSF53098">
    <property type="entry name" value="Ribonuclease H-like"/>
    <property type="match status" value="2"/>
</dbReference>
<feature type="region of interest" description="Disordered" evidence="8">
    <location>
        <begin position="1057"/>
        <end position="1134"/>
    </location>
</feature>
<feature type="compositionally biased region" description="Polar residues" evidence="8">
    <location>
        <begin position="15"/>
        <end position="27"/>
    </location>
</feature>
<comment type="caution">
    <text evidence="10">The sequence shown here is derived from an EMBL/GenBank/DDBJ whole genome shotgun (WGS) entry which is preliminary data.</text>
</comment>
<dbReference type="Gene3D" id="3.30.70.270">
    <property type="match status" value="1"/>
</dbReference>
<dbReference type="InterPro" id="IPR000477">
    <property type="entry name" value="RT_dom"/>
</dbReference>
<keyword evidence="1" id="KW-0808">Transferase</keyword>
<dbReference type="InterPro" id="IPR041588">
    <property type="entry name" value="Integrase_H2C2"/>
</dbReference>
<dbReference type="Gene3D" id="3.40.50.300">
    <property type="entry name" value="P-loop containing nucleotide triphosphate hydrolases"/>
    <property type="match status" value="1"/>
</dbReference>
<feature type="compositionally biased region" description="Basic and acidic residues" evidence="8">
    <location>
        <begin position="1019"/>
        <end position="1044"/>
    </location>
</feature>
<protein>
    <recommendedName>
        <fullName evidence="7">ATP-dependent DNA helicase</fullName>
        <ecNumber evidence="7">5.6.2.3</ecNumber>
    </recommendedName>
</protein>
<keyword evidence="7" id="KW-0234">DNA repair</keyword>
<sequence>MSSNVFDTRDDVDQFSDSSIRQNTVAPQQDMVGHTPSSSLVAPLNHVYLCMDVTEHTIRPQIISFSGGSLKDGSKTAVNQRSTFSSRTTGDLRARLVANSEESLANPGVTTPPDLGNCNQKCRYRGCLFWYAERLKGAKYDGQPEYQLCCEGGKIYTPQAPMPPLFIWQLLTNNHFMEHIRAYNQMFAITSFGATKVDDSVNKGIGPYVFKVSRRIYHWVGSLFPEEGHDPRFLQLYIYDTRDEVANRVQNFRGRHQHTLNPQIVEGLGGIRGYELPSSDLLGGIVFEDGPKSRMDFDVIIQLRGGPPQRINKEHQSYMSLQYPLLFVFGQSRFYPKMVLKPKDGSGQEETEKEFRLGRWSCYQEHLQVDLKIKQYMTRHPRFTPSDRADIVSRVFEQKVNDFIRFLKLEKPFSYMTACLYTIEFQKRGLPHCHTLLWVSSKSKITDACQIDDYIFAEIPDPAYDPTRYKVVTKLMMHGPCGVANPDAACTENRVCSKKFPKKYNDNTFFDTSGHTHYRIRETEIHFMKGESRLDNCNVVLYNRKLSLAFHAHIVEYCGWSMIIKYLFKYISKGPYRILAKRVSFCNRDRIDIIVNKPEKKKMTLTEWVIKTKQSIGRLTYVHLSSDDLFYFRMLLCHKKGYKSPDEDVTLEESTVSATSAELRMVFAQILLYCDVTDPMKLWMKHWCAMQDDIPSKVSDATGIPDYQVNTPQLQDYILYELEMILTRFGKSVKDFGLPLPPRDMLEDLKNKTLYGREKLQTRSAQPISFEEGRQELLFVYGHGGTGKTFLRKTIISLERSQGKIVLAVASSGIASLLLPARRTTHSRFKLPLDLTDEYVCHAKKHSQLGDLLIATNLIIWDKAQMNDRRCFEALDRTLRDLMSAPEIIFEGKTFILGGDNDQQDDEDTSQITVPQEYCIDAGKDGLSKLINFIYDDTTLKAPTTSTLQENKLYFPNIQKLAEKMHQEKAQQEKLKAVKARLNFEEASRYSESETPSWRRNLKERLGPRYARTRSGSPEPRRGRSKSPREKDPKRRTVFKRLEKGVFHRLGDKEKNVSAHLRDSKRKSYYSSRRDTESCYQSSRSKETEIAFEKHHHKREYSRRTEAVSESEGSAGGHWKSKPKKQKSNVEDDLSQPWVCEETDPLLLGSVTLTSQRPECLAISKHMTEESIDSYNDLRKAFLKNYLQQKKCIKDAVEIHNIKQRDGDSIKEFVRRYKLECRVIKGALECMKISRFMHGITNPELIKRLHDKIPKSMDEMMRVTTTFLRGENEERTEQKQDRFTLLTKTPKEILALDKGKFKPPLPMTTPVEKRKASKFCEFHGEVGHTTDECMHLKRQIKEMLKAEKLSHLIKELKRNHRKDQAETAKKGETSGKDKPLAMLMVQPLQRIARQRITQTFSSESIISFPTLGEEDRTEGPMIIEISLLVKIGDEEHPTSTWINFMVVRSPFPYNGIIGRPGKPVDMTGVPWHIVEHRLNVREGCLPVRQKKRGQAPERNKAVSEEVKKLVEADIMKEVHYHSWLSNPVMRFVDKAFQKQIGRNLKVYVDDLVIKSRTEKEVIRDTEETFKTLREINMKLNPKNCTFRMREGTFLGYKVDADGLRVCPEKVEAVLDLPSPKCLKDGKEELIMYLAAAKEAISAVLMTERDGKQVPIYFVSRALQGPEINYSPMEKLILALASASKWLKGYFQAHTIVVITDQPIKQLMSNLEVTERLLKWRFELGEHDIQYRPRTSVKGQILADFIVESLEDDTPDTSMENREELPDPWILFMDGSSCIDGFRAGLIITNSKGMKFTYALRFRFNVTNNEAEYEALIAGHRIARQMGVQNLQANVKNLASTFKGFSIKQIPKGKNKKADALSKITSTSFAHLSKQVLVEELREKAIDEKEILAVVEEEGHTWMTLVYEYLTEGILHEEKKKARVVRRKARRYVVINEVLYKKSFLGPWLRCVGPLQVNYVIREIHEGSCSIHAGSRSVVAKALRSGYYWPTMHTDAKNLIRECNDCQGIDIAGPFSEGPNKVKFLIVAMDYFTKWIEARPVATIIGAQVKKFVWDNIVCRFGLPGEIVSDNEKQFRDNPFKDWCEKLKEISHVLWAHRTMIKSSNGETPFLLTYGAEVMIPAEIGMPTLRTVGVDIVKNNEALGISLDLLEEKREQVVIQEARSKAKMERYYNAMVRNISFHPGDFVYRNNEASHAKDGGKLGPK</sequence>
<keyword evidence="6 10" id="KW-0695">RNA-directed DNA polymerase</keyword>
<dbReference type="EC" id="5.6.2.3" evidence="7"/>
<dbReference type="EMBL" id="BKCJ010001139">
    <property type="protein sequence ID" value="GEU39154.1"/>
    <property type="molecule type" value="Genomic_DNA"/>
</dbReference>
<dbReference type="SUPFAM" id="SSF56672">
    <property type="entry name" value="DNA/RNA polymerases"/>
    <property type="match status" value="1"/>
</dbReference>
<keyword evidence="4" id="KW-0255">Endonuclease</keyword>
<keyword evidence="7" id="KW-0227">DNA damage</keyword>
<feature type="region of interest" description="Disordered" evidence="8">
    <location>
        <begin position="1"/>
        <end position="36"/>
    </location>
</feature>
<dbReference type="PANTHER" id="PTHR48475">
    <property type="entry name" value="RIBONUCLEASE H"/>
    <property type="match status" value="1"/>
</dbReference>
<dbReference type="GO" id="GO:0003676">
    <property type="term" value="F:nucleic acid binding"/>
    <property type="evidence" value="ECO:0007669"/>
    <property type="project" value="InterPro"/>
</dbReference>
<feature type="region of interest" description="Disordered" evidence="8">
    <location>
        <begin position="989"/>
        <end position="1044"/>
    </location>
</feature>
<feature type="domain" description="Integrase catalytic" evidence="9">
    <location>
        <begin position="1997"/>
        <end position="2087"/>
    </location>
</feature>
<dbReference type="Pfam" id="PF03732">
    <property type="entry name" value="Retrotrans_gag"/>
    <property type="match status" value="1"/>
</dbReference>
<evidence type="ECO:0000256" key="3">
    <source>
        <dbReference type="ARBA" id="ARBA00022722"/>
    </source>
</evidence>
<dbReference type="GO" id="GO:0043139">
    <property type="term" value="F:5'-3' DNA helicase activity"/>
    <property type="evidence" value="ECO:0007669"/>
    <property type="project" value="UniProtKB-EC"/>
</dbReference>
<keyword evidence="7" id="KW-0233">DNA recombination</keyword>
<dbReference type="GO" id="GO:0004519">
    <property type="term" value="F:endonuclease activity"/>
    <property type="evidence" value="ECO:0007669"/>
    <property type="project" value="UniProtKB-KW"/>
</dbReference>
<comment type="cofactor">
    <cofactor evidence="7">
        <name>Mg(2+)</name>
        <dbReference type="ChEBI" id="CHEBI:18420"/>
    </cofactor>
</comment>
<dbReference type="InterPro" id="IPR010285">
    <property type="entry name" value="DNA_helicase_pif1-like_DEAD"/>
</dbReference>
<reference evidence="10" key="1">
    <citation type="journal article" date="2019" name="Sci. Rep.">
        <title>Draft genome of Tanacetum cinerariifolium, the natural source of mosquito coil.</title>
        <authorList>
            <person name="Yamashiro T."/>
            <person name="Shiraishi A."/>
            <person name="Satake H."/>
            <person name="Nakayama K."/>
        </authorList>
    </citation>
    <scope>NUCLEOTIDE SEQUENCE</scope>
</reference>
<dbReference type="Gene3D" id="1.10.340.70">
    <property type="match status" value="1"/>
</dbReference>
<dbReference type="InterPro" id="IPR027417">
    <property type="entry name" value="P-loop_NTPase"/>
</dbReference>
<dbReference type="PROSITE" id="PS50994">
    <property type="entry name" value="INTEGRASE"/>
    <property type="match status" value="1"/>
</dbReference>
<feature type="compositionally biased region" description="Basic and acidic residues" evidence="8">
    <location>
        <begin position="1084"/>
        <end position="1093"/>
    </location>
</feature>
<dbReference type="Gene3D" id="3.30.420.10">
    <property type="entry name" value="Ribonuclease H-like superfamily/Ribonuclease H"/>
    <property type="match status" value="2"/>
</dbReference>
<feature type="region of interest" description="Disordered" evidence="8">
    <location>
        <begin position="1357"/>
        <end position="1376"/>
    </location>
</feature>
<dbReference type="InterPro" id="IPR041373">
    <property type="entry name" value="RT_RNaseH"/>
</dbReference>
<dbReference type="InterPro" id="IPR025476">
    <property type="entry name" value="Helitron_helicase-like"/>
</dbReference>
<evidence type="ECO:0000256" key="4">
    <source>
        <dbReference type="ARBA" id="ARBA00022759"/>
    </source>
</evidence>
<evidence type="ECO:0000256" key="6">
    <source>
        <dbReference type="ARBA" id="ARBA00022918"/>
    </source>
</evidence>
<evidence type="ECO:0000259" key="9">
    <source>
        <dbReference type="PROSITE" id="PS50994"/>
    </source>
</evidence>
<keyword evidence="7" id="KW-0067">ATP-binding</keyword>
<keyword evidence="7" id="KW-0547">Nucleotide-binding</keyword>
<dbReference type="GO" id="GO:0015074">
    <property type="term" value="P:DNA integration"/>
    <property type="evidence" value="ECO:0007669"/>
    <property type="project" value="InterPro"/>
</dbReference>
<keyword evidence="3" id="KW-0540">Nuclease</keyword>
<keyword evidence="2" id="KW-0548">Nucleotidyltransferase</keyword>
<dbReference type="InterPro" id="IPR043128">
    <property type="entry name" value="Rev_trsase/Diguanyl_cyclase"/>
</dbReference>
<dbReference type="PANTHER" id="PTHR48475:SF2">
    <property type="entry name" value="RIBONUCLEASE H"/>
    <property type="match status" value="1"/>
</dbReference>
<evidence type="ECO:0000256" key="2">
    <source>
        <dbReference type="ARBA" id="ARBA00022695"/>
    </source>
</evidence>
<dbReference type="GO" id="GO:0003964">
    <property type="term" value="F:RNA-directed DNA polymerase activity"/>
    <property type="evidence" value="ECO:0007669"/>
    <property type="project" value="UniProtKB-KW"/>
</dbReference>
<dbReference type="Pfam" id="PF14214">
    <property type="entry name" value="Helitron_like_N"/>
    <property type="match status" value="1"/>
</dbReference>
<dbReference type="GO" id="GO:0000723">
    <property type="term" value="P:telomere maintenance"/>
    <property type="evidence" value="ECO:0007669"/>
    <property type="project" value="InterPro"/>
</dbReference>
<dbReference type="InterPro" id="IPR012337">
    <property type="entry name" value="RNaseH-like_sf"/>
</dbReference>
<accession>A0A6L2JU75</accession>
<comment type="similarity">
    <text evidence="7">Belongs to the helicase family.</text>
</comment>
<comment type="catalytic activity">
    <reaction evidence="7">
        <text>ATP + H2O = ADP + phosphate + H(+)</text>
        <dbReference type="Rhea" id="RHEA:13065"/>
        <dbReference type="ChEBI" id="CHEBI:15377"/>
        <dbReference type="ChEBI" id="CHEBI:15378"/>
        <dbReference type="ChEBI" id="CHEBI:30616"/>
        <dbReference type="ChEBI" id="CHEBI:43474"/>
        <dbReference type="ChEBI" id="CHEBI:456216"/>
        <dbReference type="EC" id="5.6.2.3"/>
    </reaction>
</comment>
<organism evidence="10">
    <name type="scientific">Tanacetum cinerariifolium</name>
    <name type="common">Dalmatian daisy</name>
    <name type="synonym">Chrysanthemum cinerariifolium</name>
    <dbReference type="NCBI Taxonomy" id="118510"/>
    <lineage>
        <taxon>Eukaryota</taxon>
        <taxon>Viridiplantae</taxon>
        <taxon>Streptophyta</taxon>
        <taxon>Embryophyta</taxon>
        <taxon>Tracheophyta</taxon>
        <taxon>Spermatophyta</taxon>
        <taxon>Magnoliopsida</taxon>
        <taxon>eudicotyledons</taxon>
        <taxon>Gunneridae</taxon>
        <taxon>Pentapetalae</taxon>
        <taxon>asterids</taxon>
        <taxon>campanulids</taxon>
        <taxon>Asterales</taxon>
        <taxon>Asteraceae</taxon>
        <taxon>Asteroideae</taxon>
        <taxon>Anthemideae</taxon>
        <taxon>Anthemidinae</taxon>
        <taxon>Tanacetum</taxon>
    </lineage>
</organism>
<dbReference type="Pfam" id="PF05970">
    <property type="entry name" value="PIF1"/>
    <property type="match status" value="1"/>
</dbReference>
<dbReference type="Pfam" id="PF17921">
    <property type="entry name" value="Integrase_H2C2"/>
    <property type="match status" value="1"/>
</dbReference>
<dbReference type="GO" id="GO:0005524">
    <property type="term" value="F:ATP binding"/>
    <property type="evidence" value="ECO:0007669"/>
    <property type="project" value="UniProtKB-KW"/>
</dbReference>
<dbReference type="InterPro" id="IPR036397">
    <property type="entry name" value="RNaseH_sf"/>
</dbReference>
<evidence type="ECO:0000256" key="8">
    <source>
        <dbReference type="SAM" id="MobiDB-lite"/>
    </source>
</evidence>
<dbReference type="GO" id="GO:0006281">
    <property type="term" value="P:DNA repair"/>
    <property type="evidence" value="ECO:0007669"/>
    <property type="project" value="UniProtKB-KW"/>
</dbReference>
<proteinExistence type="inferred from homology"/>
<dbReference type="InterPro" id="IPR043502">
    <property type="entry name" value="DNA/RNA_pol_sf"/>
</dbReference>
<evidence type="ECO:0000313" key="10">
    <source>
        <dbReference type="EMBL" id="GEU39154.1"/>
    </source>
</evidence>
<name>A0A6L2JU75_TANCI</name>
<evidence type="ECO:0000256" key="7">
    <source>
        <dbReference type="RuleBase" id="RU363044"/>
    </source>
</evidence>
<dbReference type="InterPro" id="IPR005162">
    <property type="entry name" value="Retrotrans_gag_dom"/>
</dbReference>
<dbReference type="Pfam" id="PF00078">
    <property type="entry name" value="RVT_1"/>
    <property type="match status" value="1"/>
</dbReference>
<evidence type="ECO:0000256" key="5">
    <source>
        <dbReference type="ARBA" id="ARBA00022801"/>
    </source>
</evidence>
<dbReference type="Pfam" id="PF17917">
    <property type="entry name" value="RT_RNaseH"/>
    <property type="match status" value="1"/>
</dbReference>
<dbReference type="InterPro" id="IPR001584">
    <property type="entry name" value="Integrase_cat-core"/>
</dbReference>
<dbReference type="SUPFAM" id="SSF52540">
    <property type="entry name" value="P-loop containing nucleoside triphosphate hydrolases"/>
    <property type="match status" value="1"/>
</dbReference>
<dbReference type="GO" id="GO:0006310">
    <property type="term" value="P:DNA recombination"/>
    <property type="evidence" value="ECO:0007669"/>
    <property type="project" value="UniProtKB-KW"/>
</dbReference>
<evidence type="ECO:0000256" key="1">
    <source>
        <dbReference type="ARBA" id="ARBA00022679"/>
    </source>
</evidence>
<keyword evidence="5 7" id="KW-0378">Hydrolase</keyword>